<dbReference type="Proteomes" id="UP000054279">
    <property type="component" value="Unassembled WGS sequence"/>
</dbReference>
<dbReference type="HOGENOM" id="CLU_580287_0_0_1"/>
<name>A0A0C9VLV3_SPHS4</name>
<keyword evidence="2" id="KW-1185">Reference proteome</keyword>
<evidence type="ECO:0008006" key="3">
    <source>
        <dbReference type="Google" id="ProtNLM"/>
    </source>
</evidence>
<gene>
    <name evidence="1" type="ORF">M422DRAFT_254223</name>
</gene>
<dbReference type="SUPFAM" id="SSF52047">
    <property type="entry name" value="RNI-like"/>
    <property type="match status" value="1"/>
</dbReference>
<accession>A0A0C9VLV3</accession>
<evidence type="ECO:0000313" key="2">
    <source>
        <dbReference type="Proteomes" id="UP000054279"/>
    </source>
</evidence>
<protein>
    <recommendedName>
        <fullName evidence="3">F-box domain-containing protein</fullName>
    </recommendedName>
</protein>
<proteinExistence type="predicted"/>
<dbReference type="EMBL" id="KN837128">
    <property type="protein sequence ID" value="KIJ42757.1"/>
    <property type="molecule type" value="Genomic_DNA"/>
</dbReference>
<dbReference type="Gene3D" id="3.80.10.10">
    <property type="entry name" value="Ribonuclease Inhibitor"/>
    <property type="match status" value="1"/>
</dbReference>
<dbReference type="OrthoDB" id="2269034at2759"/>
<organism evidence="1 2">
    <name type="scientific">Sphaerobolus stellatus (strain SS14)</name>
    <dbReference type="NCBI Taxonomy" id="990650"/>
    <lineage>
        <taxon>Eukaryota</taxon>
        <taxon>Fungi</taxon>
        <taxon>Dikarya</taxon>
        <taxon>Basidiomycota</taxon>
        <taxon>Agaricomycotina</taxon>
        <taxon>Agaricomycetes</taxon>
        <taxon>Phallomycetidae</taxon>
        <taxon>Geastrales</taxon>
        <taxon>Sphaerobolaceae</taxon>
        <taxon>Sphaerobolus</taxon>
    </lineage>
</organism>
<sequence>MDVLPIELQHEIFQLCLPPLFEEPEDLTSGNFHFLCCRQIFLDRCPFTFGAARIRAGLRLVCKGWNDIVVECPTIWNQLEIDASRFLLNPRRLYNLVEYSKAAKLDWQLYLGRAAVLYDNEEQDSAQIQAVMNIVRNQFPRIRSLSLFLGRRREDVYLKHLFPIAIPNEMPQLQYLSINSGGYRPIRETGPIVAPKLVTCDLHFRREGWWEVLTPLTLSKLAHLCLNFEGDLLKDEVEYLLSNCGNLQTLSLDGVVVSVSLIFPTLKSLSIHTKEHDDIAAFQHLDAPWLQSLTLEDCCETDSSRLLISRYRSLRELRLVKVNEQVDLFSLLAPLHFLHTLIISDSEVSNASLRPLILPQVPRMDTLKTLIIEKSPIGWTPSKTFLYMVRRHLEEAIFPPLVFNIWTDGHKFSSDNSSRVDQVGANHRVLLDLSNDYPERVRITKWEPIWRERSLTGRVSALKRKQRLATE</sequence>
<reference evidence="1 2" key="1">
    <citation type="submission" date="2014-06" db="EMBL/GenBank/DDBJ databases">
        <title>Evolutionary Origins and Diversification of the Mycorrhizal Mutualists.</title>
        <authorList>
            <consortium name="DOE Joint Genome Institute"/>
            <consortium name="Mycorrhizal Genomics Consortium"/>
            <person name="Kohler A."/>
            <person name="Kuo A."/>
            <person name="Nagy L.G."/>
            <person name="Floudas D."/>
            <person name="Copeland A."/>
            <person name="Barry K.W."/>
            <person name="Cichocki N."/>
            <person name="Veneault-Fourrey C."/>
            <person name="LaButti K."/>
            <person name="Lindquist E.A."/>
            <person name="Lipzen A."/>
            <person name="Lundell T."/>
            <person name="Morin E."/>
            <person name="Murat C."/>
            <person name="Riley R."/>
            <person name="Ohm R."/>
            <person name="Sun H."/>
            <person name="Tunlid A."/>
            <person name="Henrissat B."/>
            <person name="Grigoriev I.V."/>
            <person name="Hibbett D.S."/>
            <person name="Martin F."/>
        </authorList>
    </citation>
    <scope>NUCLEOTIDE SEQUENCE [LARGE SCALE GENOMIC DNA]</scope>
    <source>
        <strain evidence="1 2">SS14</strain>
    </source>
</reference>
<dbReference type="AlphaFoldDB" id="A0A0C9VLV3"/>
<dbReference type="InterPro" id="IPR032675">
    <property type="entry name" value="LRR_dom_sf"/>
</dbReference>
<evidence type="ECO:0000313" key="1">
    <source>
        <dbReference type="EMBL" id="KIJ42757.1"/>
    </source>
</evidence>